<evidence type="ECO:0000313" key="8">
    <source>
        <dbReference type="Proteomes" id="UP000790787"/>
    </source>
</evidence>
<dbReference type="PANTHER" id="PTHR47987:SF5">
    <property type="entry name" value="PROTEIN KINASE DOMAIN-CONTAINING PROTEIN"/>
    <property type="match status" value="1"/>
</dbReference>
<dbReference type="InterPro" id="IPR017441">
    <property type="entry name" value="Protein_kinase_ATP_BS"/>
</dbReference>
<dbReference type="Pfam" id="PF00069">
    <property type="entry name" value="Pkinase"/>
    <property type="match status" value="1"/>
</dbReference>
<protein>
    <submittedName>
        <fullName evidence="9">Probable receptor-like serine/threonine-protein kinase At5g57670</fullName>
    </submittedName>
    <submittedName>
        <fullName evidence="9">Protein kinase STUNTED</fullName>
    </submittedName>
</protein>
<reference evidence="8" key="1">
    <citation type="journal article" date="2014" name="Nat. Commun.">
        <title>The tobacco genome sequence and its comparison with those of tomato and potato.</title>
        <authorList>
            <person name="Sierro N."/>
            <person name="Battey J.N."/>
            <person name="Ouadi S."/>
            <person name="Bakaher N."/>
            <person name="Bovet L."/>
            <person name="Willig A."/>
            <person name="Goepfert S."/>
            <person name="Peitsch M.C."/>
            <person name="Ivanov N.V."/>
        </authorList>
    </citation>
    <scope>NUCLEOTIDE SEQUENCE [LARGE SCALE GENOMIC DNA]</scope>
</reference>
<dbReference type="FunFam" id="1.10.510.10:FF:000284">
    <property type="entry name" value="Putative receptor-like serine/threonine-protein kinase"/>
    <property type="match status" value="1"/>
</dbReference>
<dbReference type="SUPFAM" id="SSF52402">
    <property type="entry name" value="Adenine nucleotide alpha hydrolases-like"/>
    <property type="match status" value="1"/>
</dbReference>
<dbReference type="InterPro" id="IPR008271">
    <property type="entry name" value="Ser/Thr_kinase_AS"/>
</dbReference>
<dbReference type="Proteomes" id="UP000790787">
    <property type="component" value="Chromosome 19"/>
</dbReference>
<dbReference type="GO" id="GO:0004672">
    <property type="term" value="F:protein kinase activity"/>
    <property type="evidence" value="ECO:0000318"/>
    <property type="project" value="GO_Central"/>
</dbReference>
<evidence type="ECO:0000259" key="7">
    <source>
        <dbReference type="PROSITE" id="PS50011"/>
    </source>
</evidence>
<sequence length="760" mass="83821">MGSNQFIISLFPNLYIHTHKKVQCAILSLNAFLEREREKAKNTPLHTAPFSLQITMKVCTGNCSIVESDSNIINYSDKNSGAGEDVGGGGRVVAVVGVKLDSRSKELLTWALVKVAQPGDHVVAVHVLDPNTTEKPEPIALVKTFDSMLAAYEGFCNLKQVHLKLKVCRGSPVRKVLAREAKLESATNLIVGTSGNHHTIRSSVSIAKYCARKVAKSISVIAVDNGKIVYQRDSGASSVGDESSDSDVPESRFKRRKTLRKSPLSLTPKKAAEKNSCPENNAMALVPVRSVEVHQSKSRWALLRRVFLHNVVASEKSPTKRSSMMQWVWKRPSRQSFAAIYPDHKQSVSDKDEPHRTKLDEEKGAIIPFGSDASALSDERFIILPEELEGLTERYSSICRLFSYQELCSATSSFLPENLIGKGGSSKVYKGCLPDGKQLAVKILKPSKVVAKQFRSEIEIITTLHHIHIISLFGFCLEENNLLLVYDLLSRGSLEENLHGSERDQNSLSWEDRYKVALGVAEALDHLHNAADGPIIHRDVKSSNILLSDDFVPQLSDFGLATLASSCSYHLDSADVAGTFGYLAPEYFMQGKITEKIDVYAFGVVLLELLTGKKPIDNGNGKGQESLVMWAKQVLKGGKMRELLDPSMIDAYDHDQFERMVLAASLCIRRAPGFRPQIDIVVKLLQGDTETIKWAREEGKASEEVDAVDGEQPASNIQSFINLALMNLEDESPLSCNSTGPTISVEDYLLGRFSRSSSFD</sequence>
<dbReference type="InterPro" id="IPR006016">
    <property type="entry name" value="UspA"/>
</dbReference>
<feature type="domain" description="Protein kinase" evidence="7">
    <location>
        <begin position="414"/>
        <end position="692"/>
    </location>
</feature>
<dbReference type="SMART" id="SM00220">
    <property type="entry name" value="S_TKc"/>
    <property type="match status" value="1"/>
</dbReference>
<dbReference type="GO" id="GO:0005524">
    <property type="term" value="F:ATP binding"/>
    <property type="evidence" value="ECO:0007669"/>
    <property type="project" value="UniProtKB-UniRule"/>
</dbReference>
<feature type="region of interest" description="Disordered" evidence="6">
    <location>
        <begin position="234"/>
        <end position="278"/>
    </location>
</feature>
<evidence type="ECO:0000256" key="2">
    <source>
        <dbReference type="ARBA" id="ARBA00022741"/>
    </source>
</evidence>
<dbReference type="PROSITE" id="PS00108">
    <property type="entry name" value="PROTEIN_KINASE_ST"/>
    <property type="match status" value="1"/>
</dbReference>
<dbReference type="RefSeq" id="XP_016476670.1">
    <property type="nucleotide sequence ID" value="XM_016621184.1"/>
</dbReference>
<dbReference type="InterPro" id="IPR000719">
    <property type="entry name" value="Prot_kinase_dom"/>
</dbReference>
<dbReference type="Pfam" id="PF00582">
    <property type="entry name" value="Usp"/>
    <property type="match status" value="1"/>
</dbReference>
<organism evidence="8 9">
    <name type="scientific">Nicotiana tabacum</name>
    <name type="common">Common tobacco</name>
    <dbReference type="NCBI Taxonomy" id="4097"/>
    <lineage>
        <taxon>Eukaryota</taxon>
        <taxon>Viridiplantae</taxon>
        <taxon>Streptophyta</taxon>
        <taxon>Embryophyta</taxon>
        <taxon>Tracheophyta</taxon>
        <taxon>Spermatophyta</taxon>
        <taxon>Magnoliopsida</taxon>
        <taxon>eudicotyledons</taxon>
        <taxon>Gunneridae</taxon>
        <taxon>Pentapetalae</taxon>
        <taxon>asterids</taxon>
        <taxon>lamiids</taxon>
        <taxon>Solanales</taxon>
        <taxon>Solanaceae</taxon>
        <taxon>Nicotianoideae</taxon>
        <taxon>Nicotianeae</taxon>
        <taxon>Nicotiana</taxon>
    </lineage>
</organism>
<evidence type="ECO:0000313" key="9">
    <source>
        <dbReference type="RefSeq" id="XP_016476670.1"/>
    </source>
</evidence>
<dbReference type="OrthoDB" id="654677at2759"/>
<keyword evidence="3 9" id="KW-0418">Kinase</keyword>
<keyword evidence="2 5" id="KW-0547">Nucleotide-binding</keyword>
<keyword evidence="8" id="KW-1185">Reference proteome</keyword>
<dbReference type="Gene3D" id="3.40.50.12370">
    <property type="match status" value="1"/>
</dbReference>
<dbReference type="RefSeq" id="XP_016476670.1">
    <property type="nucleotide sequence ID" value="XM_016621184.2"/>
</dbReference>
<dbReference type="GO" id="GO:0007165">
    <property type="term" value="P:signal transduction"/>
    <property type="evidence" value="ECO:0000318"/>
    <property type="project" value="GO_Central"/>
</dbReference>
<proteinExistence type="predicted"/>
<evidence type="ECO:0000256" key="4">
    <source>
        <dbReference type="ARBA" id="ARBA00022840"/>
    </source>
</evidence>
<evidence type="ECO:0000256" key="1">
    <source>
        <dbReference type="ARBA" id="ARBA00022679"/>
    </source>
</evidence>
<keyword evidence="1" id="KW-0808">Transferase</keyword>
<evidence type="ECO:0000256" key="5">
    <source>
        <dbReference type="PROSITE-ProRule" id="PRU10141"/>
    </source>
</evidence>
<accession>A0A1S4AIY9</accession>
<dbReference type="CDD" id="cd00293">
    <property type="entry name" value="USP-like"/>
    <property type="match status" value="1"/>
</dbReference>
<feature type="binding site" evidence="5">
    <location>
        <position position="452"/>
    </location>
    <ligand>
        <name>ATP</name>
        <dbReference type="ChEBI" id="CHEBI:30616"/>
    </ligand>
</feature>
<evidence type="ECO:0000256" key="3">
    <source>
        <dbReference type="ARBA" id="ARBA00022777"/>
    </source>
</evidence>
<dbReference type="InterPro" id="IPR046958">
    <property type="entry name" value="RBK1/2/STUNTED"/>
</dbReference>
<dbReference type="FunFam" id="3.40.50.620:FF:000177">
    <property type="entry name" value="probable receptor-like serine/threonine-protein kinase At5g57670"/>
    <property type="match status" value="1"/>
</dbReference>
<dbReference type="KEGG" id="nta:107798210"/>
<dbReference type="SMR" id="A0A1S4AIY9"/>
<dbReference type="GeneID" id="107798210"/>
<dbReference type="Gene3D" id="1.10.510.10">
    <property type="entry name" value="Transferase(Phosphotransferase) domain 1"/>
    <property type="match status" value="1"/>
</dbReference>
<keyword evidence="4 5" id="KW-0067">ATP-binding</keyword>
<dbReference type="PaxDb" id="4097-A0A1S4AIY9"/>
<dbReference type="AlphaFoldDB" id="A0A1S4AIY9"/>
<dbReference type="PROSITE" id="PS50011">
    <property type="entry name" value="PROTEIN_KINASE_DOM"/>
    <property type="match status" value="1"/>
</dbReference>
<dbReference type="PANTHER" id="PTHR47987">
    <property type="entry name" value="OS08G0249100 PROTEIN"/>
    <property type="match status" value="1"/>
</dbReference>
<dbReference type="GO" id="GO:0005886">
    <property type="term" value="C:plasma membrane"/>
    <property type="evidence" value="ECO:0000318"/>
    <property type="project" value="GO_Central"/>
</dbReference>
<dbReference type="InterPro" id="IPR011009">
    <property type="entry name" value="Kinase-like_dom_sf"/>
</dbReference>
<dbReference type="SUPFAM" id="SSF56112">
    <property type="entry name" value="Protein kinase-like (PK-like)"/>
    <property type="match status" value="1"/>
</dbReference>
<dbReference type="STRING" id="4097.A0A1S4AIY9"/>
<dbReference type="FunFam" id="3.30.200.20:FF:000268">
    <property type="entry name" value="probable receptor-like serine/threonine-protein kinase At5g57670"/>
    <property type="match status" value="1"/>
</dbReference>
<reference evidence="9" key="2">
    <citation type="submission" date="2025-08" db="UniProtKB">
        <authorList>
            <consortium name="RefSeq"/>
        </authorList>
    </citation>
    <scope>IDENTIFICATION</scope>
    <source>
        <tissue evidence="9">Leaf</tissue>
    </source>
</reference>
<name>A0A1S4AIY9_TOBAC</name>
<dbReference type="PROSITE" id="PS00107">
    <property type="entry name" value="PROTEIN_KINASE_ATP"/>
    <property type="match status" value="1"/>
</dbReference>
<dbReference type="OMA" id="KTHHRIR"/>
<gene>
    <name evidence="9" type="primary">LOC107798210</name>
</gene>
<evidence type="ECO:0000256" key="6">
    <source>
        <dbReference type="SAM" id="MobiDB-lite"/>
    </source>
</evidence>
<dbReference type="Gene3D" id="3.30.200.20">
    <property type="entry name" value="Phosphorylase Kinase, domain 1"/>
    <property type="match status" value="1"/>
</dbReference>